<dbReference type="AlphaFoldDB" id="A0A1T4YAR4"/>
<evidence type="ECO:0000313" key="2">
    <source>
        <dbReference type="Proteomes" id="UP000190105"/>
    </source>
</evidence>
<dbReference type="Proteomes" id="UP000190105">
    <property type="component" value="Unassembled WGS sequence"/>
</dbReference>
<dbReference type="InterPro" id="IPR010349">
    <property type="entry name" value="Asparaginase_II"/>
</dbReference>
<protein>
    <submittedName>
        <fullName evidence="1">Asparaginase</fullName>
    </submittedName>
</protein>
<dbReference type="PANTHER" id="PTHR42110:SF1">
    <property type="entry name" value="L-ASPARAGINASE, PUTATIVE (AFU_ORTHOLOGUE AFUA_3G11890)-RELATED"/>
    <property type="match status" value="1"/>
</dbReference>
<keyword evidence="2" id="KW-1185">Reference proteome</keyword>
<dbReference type="OrthoDB" id="9770793at2"/>
<dbReference type="Pfam" id="PF06089">
    <property type="entry name" value="Asparaginase_II"/>
    <property type="match status" value="1"/>
</dbReference>
<organism evidence="1 2">
    <name type="scientific">Caloramator quimbayensis</name>
    <dbReference type="NCBI Taxonomy" id="1147123"/>
    <lineage>
        <taxon>Bacteria</taxon>
        <taxon>Bacillati</taxon>
        <taxon>Bacillota</taxon>
        <taxon>Clostridia</taxon>
        <taxon>Eubacteriales</taxon>
        <taxon>Clostridiaceae</taxon>
        <taxon>Caloramator</taxon>
    </lineage>
</organism>
<sequence length="336" mass="36928">MSCELVHVTRGPLVESIHRGDIAVVNSKGKVVAYAGDPFKITYIRSSAKPIQAINVFLSGAYEKFNFHDAEISIMCASHYGEEFHIKTVEGILSKIGINIDRLLCGSTYSINKNIAITQAKNNVKLTPLHSDCSGKHVGIIASCLAKGFKIEEYNMPYHPVQRDILDVVSKVCEIEKNKIIIGVDGCSVPVFGMPIYNLSIAFAKIANPNNLDNDYKFAADKIFKSMNNYPEMVAGTNGFCTELIRCTKGKIIGKLGAESVYAVGIKGADIGIAVKIEDGNYSRALYPVVVEVLEKLNMLEDDEKKALNKFKVIDNKNNVGQVVGQIKPVFELKYL</sequence>
<name>A0A1T4YAR4_9CLOT</name>
<dbReference type="STRING" id="1147123.SAMN05443428_1322"/>
<dbReference type="PANTHER" id="PTHR42110">
    <property type="entry name" value="L-ASPARAGINASE, PUTATIVE (AFU_ORTHOLOGUE AFUA_3G11890)-RELATED"/>
    <property type="match status" value="1"/>
</dbReference>
<reference evidence="2" key="1">
    <citation type="submission" date="2017-02" db="EMBL/GenBank/DDBJ databases">
        <authorList>
            <person name="Varghese N."/>
            <person name="Submissions S."/>
        </authorList>
    </citation>
    <scope>NUCLEOTIDE SEQUENCE [LARGE SCALE GENOMIC DNA]</scope>
    <source>
        <strain evidence="2">USBA 833</strain>
    </source>
</reference>
<evidence type="ECO:0000313" key="1">
    <source>
        <dbReference type="EMBL" id="SKA98846.1"/>
    </source>
</evidence>
<dbReference type="RefSeq" id="WP_078697614.1">
    <property type="nucleotide sequence ID" value="NZ_FUYH01000032.1"/>
</dbReference>
<proteinExistence type="predicted"/>
<gene>
    <name evidence="1" type="ORF">SAMN05443428_1322</name>
</gene>
<dbReference type="EMBL" id="FUYH01000032">
    <property type="protein sequence ID" value="SKA98846.1"/>
    <property type="molecule type" value="Genomic_DNA"/>
</dbReference>
<accession>A0A1T4YAR4</accession>